<name>A0A744HEA0_SALER</name>
<protein>
    <submittedName>
        <fullName evidence="2">ABC transporter substrate-binding protein</fullName>
    </submittedName>
</protein>
<evidence type="ECO:0000259" key="1">
    <source>
        <dbReference type="Pfam" id="PF19419"/>
    </source>
</evidence>
<feature type="domain" description="DUF5983" evidence="1">
    <location>
        <begin position="130"/>
        <end position="236"/>
    </location>
</feature>
<sequence>MCKKSNPFIRGYWNLHIVRTLSVSYEDGSPHVWRNIHPSQQHLPDDILISSPCIITSEFAVVRNGTEPVNIELTNQCDLGEGIVGAVVYSIHGDDPEGHLIHVGDTYSIEAARKVVQRLNFETGYYSRSWEISTAHISQETCDRLDSMADVATPEACMFTAFRIPNSQAIGIKLICTPWTDKNLEYVLGISANQLRQTFLNAGVPHDLANILELAGQADVRILILDADARTLPGLLLAESW</sequence>
<organism evidence="2">
    <name type="scientific">Salmonella enterica</name>
    <name type="common">Salmonella choleraesuis</name>
    <dbReference type="NCBI Taxonomy" id="28901"/>
    <lineage>
        <taxon>Bacteria</taxon>
        <taxon>Pseudomonadati</taxon>
        <taxon>Pseudomonadota</taxon>
        <taxon>Gammaproteobacteria</taxon>
        <taxon>Enterobacterales</taxon>
        <taxon>Enterobacteriaceae</taxon>
        <taxon>Salmonella</taxon>
    </lineage>
</organism>
<reference evidence="2" key="2">
    <citation type="submission" date="2020-02" db="EMBL/GenBank/DDBJ databases">
        <authorList>
            <consortium name="NCBI Pathogen Detection Project"/>
        </authorList>
    </citation>
    <scope>NUCLEOTIDE SEQUENCE</scope>
    <source>
        <strain evidence="2">MA.CCC_P4</strain>
    </source>
</reference>
<comment type="caution">
    <text evidence="2">The sequence shown here is derived from an EMBL/GenBank/DDBJ whole genome shotgun (WGS) entry which is preliminary data.</text>
</comment>
<evidence type="ECO:0000313" key="2">
    <source>
        <dbReference type="EMBL" id="HAF2412736.1"/>
    </source>
</evidence>
<dbReference type="Pfam" id="PF19419">
    <property type="entry name" value="DUF5983"/>
    <property type="match status" value="1"/>
</dbReference>
<gene>
    <name evidence="2" type="ORF">G8N70_003065</name>
</gene>
<proteinExistence type="predicted"/>
<dbReference type="EMBL" id="DAAUQJ010000006">
    <property type="protein sequence ID" value="HAF2412736.1"/>
    <property type="molecule type" value="Genomic_DNA"/>
</dbReference>
<dbReference type="AlphaFoldDB" id="A0A744HEA0"/>
<reference evidence="2" key="1">
    <citation type="journal article" date="2018" name="Genome Biol.">
        <title>SKESA: strategic k-mer extension for scrupulous assemblies.</title>
        <authorList>
            <person name="Souvorov A."/>
            <person name="Agarwala R."/>
            <person name="Lipman D.J."/>
        </authorList>
    </citation>
    <scope>NUCLEOTIDE SEQUENCE</scope>
    <source>
        <strain evidence="2">MA.CCC_P4</strain>
    </source>
</reference>
<accession>A0A744HEA0</accession>
<dbReference type="InterPro" id="IPR046025">
    <property type="entry name" value="DUF5983"/>
</dbReference>